<evidence type="ECO:0000256" key="3">
    <source>
        <dbReference type="ARBA" id="ARBA00023002"/>
    </source>
</evidence>
<evidence type="ECO:0000313" key="5">
    <source>
        <dbReference type="EMBL" id="GAA1958422.1"/>
    </source>
</evidence>
<dbReference type="Proteomes" id="UP001500571">
    <property type="component" value="Unassembled WGS sequence"/>
</dbReference>
<dbReference type="Pfam" id="PF01593">
    <property type="entry name" value="Amino_oxidase"/>
    <property type="match status" value="1"/>
</dbReference>
<dbReference type="SUPFAM" id="SSF54373">
    <property type="entry name" value="FAD-linked reductases, C-terminal domain"/>
    <property type="match status" value="1"/>
</dbReference>
<keyword evidence="6" id="KW-1185">Reference proteome</keyword>
<gene>
    <name evidence="5" type="ORF">GCM10009798_17540</name>
</gene>
<reference evidence="5 6" key="1">
    <citation type="journal article" date="2019" name="Int. J. Syst. Evol. Microbiol.">
        <title>The Global Catalogue of Microorganisms (GCM) 10K type strain sequencing project: providing services to taxonomists for standard genome sequencing and annotation.</title>
        <authorList>
            <consortium name="The Broad Institute Genomics Platform"/>
            <consortium name="The Broad Institute Genome Sequencing Center for Infectious Disease"/>
            <person name="Wu L."/>
            <person name="Ma J."/>
        </authorList>
    </citation>
    <scope>NUCLEOTIDE SEQUENCE [LARGE SCALE GENOMIC DNA]</scope>
    <source>
        <strain evidence="5 6">JCM 15309</strain>
    </source>
</reference>
<dbReference type="Gene3D" id="3.50.50.60">
    <property type="entry name" value="FAD/NAD(P)-binding domain"/>
    <property type="match status" value="1"/>
</dbReference>
<protein>
    <submittedName>
        <fullName evidence="5">FAD-dependent oxidoreductase</fullName>
    </submittedName>
</protein>
<dbReference type="InterPro" id="IPR036188">
    <property type="entry name" value="FAD/NAD-bd_sf"/>
</dbReference>
<dbReference type="SUPFAM" id="SSF51905">
    <property type="entry name" value="FAD/NAD(P)-binding domain"/>
    <property type="match status" value="1"/>
</dbReference>
<dbReference type="InterPro" id="IPR001613">
    <property type="entry name" value="Flavin_amine_oxidase"/>
</dbReference>
<dbReference type="PANTHER" id="PTHR43563">
    <property type="entry name" value="AMINE OXIDASE"/>
    <property type="match status" value="1"/>
</dbReference>
<dbReference type="InterPro" id="IPR002937">
    <property type="entry name" value="Amino_oxidase"/>
</dbReference>
<proteinExistence type="inferred from homology"/>
<dbReference type="RefSeq" id="WP_344044380.1">
    <property type="nucleotide sequence ID" value="NZ_BAAAPB010000001.1"/>
</dbReference>
<keyword evidence="3" id="KW-0560">Oxidoreductase</keyword>
<dbReference type="PRINTS" id="PR00757">
    <property type="entry name" value="AMINEOXDASEF"/>
</dbReference>
<dbReference type="InterPro" id="IPR050703">
    <property type="entry name" value="Flavin_MAO"/>
</dbReference>
<feature type="domain" description="Amine oxidase" evidence="4">
    <location>
        <begin position="13"/>
        <end position="444"/>
    </location>
</feature>
<comment type="similarity">
    <text evidence="2">Belongs to the flavin monoamine oxidase family.</text>
</comment>
<evidence type="ECO:0000256" key="2">
    <source>
        <dbReference type="ARBA" id="ARBA00005995"/>
    </source>
</evidence>
<name>A0ABN2QUU0_9ACTN</name>
<comment type="cofactor">
    <cofactor evidence="1">
        <name>FAD</name>
        <dbReference type="ChEBI" id="CHEBI:57692"/>
    </cofactor>
</comment>
<comment type="caution">
    <text evidence="5">The sequence shown here is derived from an EMBL/GenBank/DDBJ whole genome shotgun (WGS) entry which is preliminary data.</text>
</comment>
<evidence type="ECO:0000313" key="6">
    <source>
        <dbReference type="Proteomes" id="UP001500571"/>
    </source>
</evidence>
<evidence type="ECO:0000259" key="4">
    <source>
        <dbReference type="Pfam" id="PF01593"/>
    </source>
</evidence>
<evidence type="ECO:0000256" key="1">
    <source>
        <dbReference type="ARBA" id="ARBA00001974"/>
    </source>
</evidence>
<dbReference type="PANTHER" id="PTHR43563:SF14">
    <property type="entry name" value="AMINE OXIDASE"/>
    <property type="match status" value="1"/>
</dbReference>
<dbReference type="EMBL" id="BAAAPB010000001">
    <property type="protein sequence ID" value="GAA1958422.1"/>
    <property type="molecule type" value="Genomic_DNA"/>
</dbReference>
<sequence>MERYDVVVVGAGLAGLAAARDLTAAGKRVVVLEARDRVGGRTDHALTRAGVLETGGQWVGPTQTEVLALIDELGLETFRQFDAGQRVTVLNGADTRRLQEAPSISATGGAELAAVIERLDAMAATVSLSSPWLTGDAELWDSMTVESWLTSEVEDEEALQYLRALVPGIFSAEAPELSLLHFLFYVKSAGSIADLLRIEGGAQESRVLGGSHLISERMAEALGDAVRLGTRVHTISHDADGVQVVHDGGEVSADHVIVTLPPTLAGRLRYEPPLPAARDVLTQQVPMGSVIKVHLVYERPFWREAGLSGQAFSTVDPLSLTIDNTPPGTDHGVLLGFFEGRHARPLSELTPAERQKIAVDCVVRFFGPEAAEVLEYVEKDWTMEEFSRGCYGGRLGAGVWTQYGHALAAPVGRIHWAGAESAEVWNGYMDGAVRSGRRAAREILG</sequence>
<accession>A0ABN2QUU0</accession>
<organism evidence="5 6">
    <name type="scientific">Nocardioides panacihumi</name>
    <dbReference type="NCBI Taxonomy" id="400774"/>
    <lineage>
        <taxon>Bacteria</taxon>
        <taxon>Bacillati</taxon>
        <taxon>Actinomycetota</taxon>
        <taxon>Actinomycetes</taxon>
        <taxon>Propionibacteriales</taxon>
        <taxon>Nocardioidaceae</taxon>
        <taxon>Nocardioides</taxon>
    </lineage>
</organism>